<dbReference type="EMBL" id="ATDN01000067">
    <property type="protein sequence ID" value="RWA16002.1"/>
    <property type="molecule type" value="Genomic_DNA"/>
</dbReference>
<dbReference type="Proteomes" id="UP000287177">
    <property type="component" value="Unassembled WGS sequence"/>
</dbReference>
<gene>
    <name evidence="1" type="ORF">MELE44368_08150</name>
</gene>
<comment type="caution">
    <text evidence="1">The sequence shown here is derived from an EMBL/GenBank/DDBJ whole genome shotgun (WGS) entry which is preliminary data.</text>
</comment>
<name>A0A439DMD9_9MYCO</name>
<sequence length="31" mass="3384">MTRPHTSVAIRNGTALLLNLFHAHENASPTL</sequence>
<reference evidence="1 2" key="1">
    <citation type="submission" date="2013-06" db="EMBL/GenBank/DDBJ databases">
        <title>The draft sequence of the Mycobacterium elephantis genome.</title>
        <authorList>
            <person name="Pettersson F.B."/>
            <person name="Das S."/>
            <person name="Dasgupta S."/>
            <person name="Bhattacharya A."/>
            <person name="Kirsebom L.A."/>
        </authorList>
    </citation>
    <scope>NUCLEOTIDE SEQUENCE [LARGE SCALE GENOMIC DNA]</scope>
    <source>
        <strain evidence="1 2">DSM 44368</strain>
    </source>
</reference>
<protein>
    <submittedName>
        <fullName evidence="1">Uncharacterized protein</fullName>
    </submittedName>
</protein>
<organism evidence="1 2">
    <name type="scientific">Mycolicibacterium elephantis DSM 44368</name>
    <dbReference type="NCBI Taxonomy" id="1335622"/>
    <lineage>
        <taxon>Bacteria</taxon>
        <taxon>Bacillati</taxon>
        <taxon>Actinomycetota</taxon>
        <taxon>Actinomycetes</taxon>
        <taxon>Mycobacteriales</taxon>
        <taxon>Mycobacteriaceae</taxon>
        <taxon>Mycolicibacterium</taxon>
    </lineage>
</organism>
<evidence type="ECO:0000313" key="2">
    <source>
        <dbReference type="Proteomes" id="UP000287177"/>
    </source>
</evidence>
<proteinExistence type="predicted"/>
<dbReference type="AlphaFoldDB" id="A0A439DMD9"/>
<keyword evidence="2" id="KW-1185">Reference proteome</keyword>
<evidence type="ECO:0000313" key="1">
    <source>
        <dbReference type="EMBL" id="RWA16002.1"/>
    </source>
</evidence>
<accession>A0A439DMD9</accession>